<comment type="caution">
    <text evidence="6">The sequence shown here is derived from an EMBL/GenBank/DDBJ whole genome shotgun (WGS) entry which is preliminary data.</text>
</comment>
<dbReference type="InterPro" id="IPR050319">
    <property type="entry name" value="ABC_transp_ATP-bind"/>
</dbReference>
<dbReference type="InterPro" id="IPR013563">
    <property type="entry name" value="Oligopep_ABC_C"/>
</dbReference>
<dbReference type="InterPro" id="IPR003593">
    <property type="entry name" value="AAA+_ATPase"/>
</dbReference>
<dbReference type="PROSITE" id="PS00211">
    <property type="entry name" value="ABC_TRANSPORTER_1"/>
    <property type="match status" value="1"/>
</dbReference>
<dbReference type="GO" id="GO:0055085">
    <property type="term" value="P:transmembrane transport"/>
    <property type="evidence" value="ECO:0007669"/>
    <property type="project" value="UniProtKB-ARBA"/>
</dbReference>
<dbReference type="GO" id="GO:0005524">
    <property type="term" value="F:ATP binding"/>
    <property type="evidence" value="ECO:0007669"/>
    <property type="project" value="UniProtKB-KW"/>
</dbReference>
<keyword evidence="3" id="KW-0547">Nucleotide-binding</keyword>
<dbReference type="PANTHER" id="PTHR43776">
    <property type="entry name" value="TRANSPORT ATP-BINDING PROTEIN"/>
    <property type="match status" value="1"/>
</dbReference>
<dbReference type="InterPro" id="IPR027417">
    <property type="entry name" value="P-loop_NTPase"/>
</dbReference>
<dbReference type="Pfam" id="PF00005">
    <property type="entry name" value="ABC_tran"/>
    <property type="match status" value="1"/>
</dbReference>
<dbReference type="PANTHER" id="PTHR43776:SF7">
    <property type="entry name" value="D,D-DIPEPTIDE TRANSPORT ATP-BINDING PROTEIN DDPF-RELATED"/>
    <property type="match status" value="1"/>
</dbReference>
<dbReference type="NCBIfam" id="TIGR01727">
    <property type="entry name" value="oligo_HPY"/>
    <property type="match status" value="1"/>
</dbReference>
<protein>
    <submittedName>
        <fullName evidence="6">Peptide ABC transporter ATP-binding protein</fullName>
    </submittedName>
</protein>
<evidence type="ECO:0000259" key="5">
    <source>
        <dbReference type="PROSITE" id="PS50893"/>
    </source>
</evidence>
<evidence type="ECO:0000313" key="6">
    <source>
        <dbReference type="EMBL" id="GES20278.1"/>
    </source>
</evidence>
<feature type="domain" description="ABC transporter" evidence="5">
    <location>
        <begin position="7"/>
        <end position="255"/>
    </location>
</feature>
<evidence type="ECO:0000313" key="7">
    <source>
        <dbReference type="Proteomes" id="UP000377595"/>
    </source>
</evidence>
<sequence>MTGESLLSVRGLVKDFRERGFGPGRPTVRAVDDVSFDLYPGETLGLVGESGSGKTTIGRLIVRLEEPTAGQVELRGQDLRGLSGRRLLEFRRDVQMIFQNTQNAFNPRRTVRSVLSDPYQIHGLAAGADLEERMGALLRQVGLTPAMLDRYPQQFSGGQRQRLGIARALSVQPALVVADEPVSGLDVSVQAQVLNLFAELRRELGLAMLFISHDLRAVYFLCERIAVLYLGRLVEIGPRRTLLENPVHPYTRALIGSIPVFRPGGGFTRTVIQGEISDSGPVAAGCHFAPRCPLWRELGQPARCREERPLLRPAAGGGLAACHFAESSPPLAAPAAKLAGSGGIG</sequence>
<keyword evidence="2" id="KW-0813">Transport</keyword>
<dbReference type="AlphaFoldDB" id="A0A5M3XPT3"/>
<dbReference type="EMBL" id="BLAF01000015">
    <property type="protein sequence ID" value="GES20278.1"/>
    <property type="molecule type" value="Genomic_DNA"/>
</dbReference>
<organism evidence="6 7">
    <name type="scientific">Acrocarpospora pleiomorpha</name>
    <dbReference type="NCBI Taxonomy" id="90975"/>
    <lineage>
        <taxon>Bacteria</taxon>
        <taxon>Bacillati</taxon>
        <taxon>Actinomycetota</taxon>
        <taxon>Actinomycetes</taxon>
        <taxon>Streptosporangiales</taxon>
        <taxon>Streptosporangiaceae</taxon>
        <taxon>Acrocarpospora</taxon>
    </lineage>
</organism>
<dbReference type="Pfam" id="PF08352">
    <property type="entry name" value="oligo_HPY"/>
    <property type="match status" value="1"/>
</dbReference>
<dbReference type="Gene3D" id="3.40.50.300">
    <property type="entry name" value="P-loop containing nucleotide triphosphate hydrolases"/>
    <property type="match status" value="1"/>
</dbReference>
<dbReference type="SMART" id="SM00382">
    <property type="entry name" value="AAA"/>
    <property type="match status" value="1"/>
</dbReference>
<dbReference type="GO" id="GO:0015833">
    <property type="term" value="P:peptide transport"/>
    <property type="evidence" value="ECO:0007669"/>
    <property type="project" value="InterPro"/>
</dbReference>
<proteinExistence type="inferred from homology"/>
<dbReference type="PROSITE" id="PS50893">
    <property type="entry name" value="ABC_TRANSPORTER_2"/>
    <property type="match status" value="1"/>
</dbReference>
<dbReference type="Proteomes" id="UP000377595">
    <property type="component" value="Unassembled WGS sequence"/>
</dbReference>
<comment type="similarity">
    <text evidence="1">Belongs to the ABC transporter superfamily.</text>
</comment>
<name>A0A5M3XPT3_9ACTN</name>
<accession>A0A5M3XPT3</accession>
<evidence type="ECO:0000256" key="4">
    <source>
        <dbReference type="ARBA" id="ARBA00022840"/>
    </source>
</evidence>
<dbReference type="CDD" id="cd03257">
    <property type="entry name" value="ABC_NikE_OppD_transporters"/>
    <property type="match status" value="1"/>
</dbReference>
<evidence type="ECO:0000256" key="1">
    <source>
        <dbReference type="ARBA" id="ARBA00005417"/>
    </source>
</evidence>
<reference evidence="6 7" key="1">
    <citation type="submission" date="2019-10" db="EMBL/GenBank/DDBJ databases">
        <title>Whole genome shotgun sequence of Acrocarpospora pleiomorpha NBRC 16267.</title>
        <authorList>
            <person name="Ichikawa N."/>
            <person name="Kimura A."/>
            <person name="Kitahashi Y."/>
            <person name="Komaki H."/>
            <person name="Oguchi A."/>
        </authorList>
    </citation>
    <scope>NUCLEOTIDE SEQUENCE [LARGE SCALE GENOMIC DNA]</scope>
    <source>
        <strain evidence="6 7">NBRC 16267</strain>
    </source>
</reference>
<dbReference type="InterPro" id="IPR003439">
    <property type="entry name" value="ABC_transporter-like_ATP-bd"/>
</dbReference>
<dbReference type="RefSeq" id="WP_218038340.1">
    <property type="nucleotide sequence ID" value="NZ_BAAAHM010000003.1"/>
</dbReference>
<evidence type="ECO:0000256" key="3">
    <source>
        <dbReference type="ARBA" id="ARBA00022741"/>
    </source>
</evidence>
<gene>
    <name evidence="6" type="ORF">Aple_031740</name>
</gene>
<dbReference type="InterPro" id="IPR017871">
    <property type="entry name" value="ABC_transporter-like_CS"/>
</dbReference>
<keyword evidence="7" id="KW-1185">Reference proteome</keyword>
<evidence type="ECO:0000256" key="2">
    <source>
        <dbReference type="ARBA" id="ARBA00022448"/>
    </source>
</evidence>
<keyword evidence="4 6" id="KW-0067">ATP-binding</keyword>
<dbReference type="SUPFAM" id="SSF52540">
    <property type="entry name" value="P-loop containing nucleoside triphosphate hydrolases"/>
    <property type="match status" value="1"/>
</dbReference>
<dbReference type="GO" id="GO:0016887">
    <property type="term" value="F:ATP hydrolysis activity"/>
    <property type="evidence" value="ECO:0007669"/>
    <property type="project" value="InterPro"/>
</dbReference>